<name>A0ABD1FUJ5_SALDI</name>
<evidence type="ECO:0000259" key="2">
    <source>
        <dbReference type="Pfam" id="PF04043"/>
    </source>
</evidence>
<dbReference type="EMBL" id="JBEAFC010000011">
    <property type="protein sequence ID" value="KAL1535510.1"/>
    <property type="molecule type" value="Genomic_DNA"/>
</dbReference>
<dbReference type="InterPro" id="IPR035513">
    <property type="entry name" value="Invertase/methylesterase_inhib"/>
</dbReference>
<accession>A0ABD1FUJ5</accession>
<proteinExistence type="predicted"/>
<protein>
    <recommendedName>
        <fullName evidence="2">Pectinesterase inhibitor domain-containing protein</fullName>
    </recommendedName>
</protein>
<dbReference type="NCBIfam" id="TIGR01614">
    <property type="entry name" value="PME_inhib"/>
    <property type="match status" value="1"/>
</dbReference>
<feature type="chain" id="PRO_5044824453" description="Pectinesterase inhibitor domain-containing protein" evidence="1">
    <location>
        <begin position="22"/>
        <end position="176"/>
    </location>
</feature>
<dbReference type="Proteomes" id="UP001567538">
    <property type="component" value="Unassembled WGS sequence"/>
</dbReference>
<evidence type="ECO:0000256" key="1">
    <source>
        <dbReference type="SAM" id="SignalP"/>
    </source>
</evidence>
<reference evidence="3 4" key="1">
    <citation type="submission" date="2024-06" db="EMBL/GenBank/DDBJ databases">
        <title>A chromosome level genome sequence of Diviner's sage (Salvia divinorum).</title>
        <authorList>
            <person name="Ford S.A."/>
            <person name="Ro D.-K."/>
            <person name="Ness R.W."/>
            <person name="Phillips M.A."/>
        </authorList>
    </citation>
    <scope>NUCLEOTIDE SEQUENCE [LARGE SCALE GENOMIC DNA]</scope>
    <source>
        <strain evidence="3">SAF-2024a</strain>
        <tissue evidence="3">Leaf</tissue>
    </source>
</reference>
<dbReference type="Pfam" id="PF04043">
    <property type="entry name" value="PMEI"/>
    <property type="match status" value="1"/>
</dbReference>
<organism evidence="3 4">
    <name type="scientific">Salvia divinorum</name>
    <name type="common">Maria pastora</name>
    <name type="synonym">Diviner's sage</name>
    <dbReference type="NCBI Taxonomy" id="28513"/>
    <lineage>
        <taxon>Eukaryota</taxon>
        <taxon>Viridiplantae</taxon>
        <taxon>Streptophyta</taxon>
        <taxon>Embryophyta</taxon>
        <taxon>Tracheophyta</taxon>
        <taxon>Spermatophyta</taxon>
        <taxon>Magnoliopsida</taxon>
        <taxon>eudicotyledons</taxon>
        <taxon>Gunneridae</taxon>
        <taxon>Pentapetalae</taxon>
        <taxon>asterids</taxon>
        <taxon>lamiids</taxon>
        <taxon>Lamiales</taxon>
        <taxon>Lamiaceae</taxon>
        <taxon>Nepetoideae</taxon>
        <taxon>Mentheae</taxon>
        <taxon>Salviinae</taxon>
        <taxon>Salvia</taxon>
        <taxon>Salvia subgen. Calosphace</taxon>
    </lineage>
</organism>
<sequence>MAKHALLPATILLLQIAAAASSDGGVDAACRKAPDARFCASLLQPHASKLSDADDEETGMAAVNATFKRVDELRKFMVDEAVREQSTAEEMDALGDCLVNVGNGEGALEVALHTLNEAGGGAERDEVPEMIGGAAEELSACAESLKKHAHDYAIKKALDLTEDSVQACYVARAILI</sequence>
<dbReference type="AlphaFoldDB" id="A0ABD1FUJ5"/>
<keyword evidence="4" id="KW-1185">Reference proteome</keyword>
<dbReference type="Gene3D" id="1.20.140.40">
    <property type="entry name" value="Invertase/pectin methylesterase inhibitor family protein"/>
    <property type="match status" value="1"/>
</dbReference>
<feature type="signal peptide" evidence="1">
    <location>
        <begin position="1"/>
        <end position="21"/>
    </location>
</feature>
<evidence type="ECO:0000313" key="3">
    <source>
        <dbReference type="EMBL" id="KAL1535510.1"/>
    </source>
</evidence>
<comment type="caution">
    <text evidence="3">The sequence shown here is derived from an EMBL/GenBank/DDBJ whole genome shotgun (WGS) entry which is preliminary data.</text>
</comment>
<keyword evidence="1" id="KW-0732">Signal</keyword>
<gene>
    <name evidence="3" type="ORF">AAHA92_28281</name>
</gene>
<evidence type="ECO:0000313" key="4">
    <source>
        <dbReference type="Proteomes" id="UP001567538"/>
    </source>
</evidence>
<feature type="domain" description="Pectinesterase inhibitor" evidence="2">
    <location>
        <begin position="26"/>
        <end position="171"/>
    </location>
</feature>
<dbReference type="InterPro" id="IPR006501">
    <property type="entry name" value="Pectinesterase_inhib_dom"/>
</dbReference>
<dbReference type="SUPFAM" id="SSF101148">
    <property type="entry name" value="Plant invertase/pectin methylesterase inhibitor"/>
    <property type="match status" value="1"/>
</dbReference>